<evidence type="ECO:0000259" key="7">
    <source>
        <dbReference type="Pfam" id="PF25944"/>
    </source>
</evidence>
<comment type="subcellular location">
    <subcellularLocation>
        <location evidence="1">Cell envelope</location>
    </subcellularLocation>
</comment>
<evidence type="ECO:0000313" key="9">
    <source>
        <dbReference type="EMBL" id="AML53114.1"/>
    </source>
</evidence>
<evidence type="ECO:0000256" key="1">
    <source>
        <dbReference type="ARBA" id="ARBA00004196"/>
    </source>
</evidence>
<dbReference type="FunFam" id="2.40.420.20:FF:000001">
    <property type="entry name" value="Efflux RND transporter periplasmic adaptor subunit"/>
    <property type="match status" value="1"/>
</dbReference>
<keyword evidence="3" id="KW-0175">Coiled coil</keyword>
<feature type="coiled-coil region" evidence="3">
    <location>
        <begin position="141"/>
        <end position="168"/>
    </location>
</feature>
<feature type="domain" description="Multidrug resistance protein MdtA-like C-terminal permuted SH3" evidence="8">
    <location>
        <begin position="301"/>
        <end position="362"/>
    </location>
</feature>
<name>A0A126V474_9RHOB</name>
<dbReference type="GO" id="GO:0022857">
    <property type="term" value="F:transmembrane transporter activity"/>
    <property type="evidence" value="ECO:0007669"/>
    <property type="project" value="InterPro"/>
</dbReference>
<keyword evidence="10" id="KW-1185">Reference proteome</keyword>
<dbReference type="GO" id="GO:0030313">
    <property type="term" value="C:cell envelope"/>
    <property type="evidence" value="ECO:0007669"/>
    <property type="project" value="UniProtKB-SubCell"/>
</dbReference>
<dbReference type="OrthoDB" id="9816569at2"/>
<dbReference type="EMBL" id="CP014327">
    <property type="protein sequence ID" value="AML53114.1"/>
    <property type="molecule type" value="Genomic_DNA"/>
</dbReference>
<keyword evidence="4" id="KW-0732">Signal</keyword>
<dbReference type="InterPro" id="IPR058627">
    <property type="entry name" value="MdtA-like_C"/>
</dbReference>
<gene>
    <name evidence="9" type="ORF">RC74_19290</name>
</gene>
<dbReference type="KEGG" id="hat:RC74_19290"/>
<dbReference type="RefSeq" id="WP_039000614.1">
    <property type="nucleotide sequence ID" value="NZ_CP014327.1"/>
</dbReference>
<dbReference type="Pfam" id="PF25917">
    <property type="entry name" value="BSH_RND"/>
    <property type="match status" value="1"/>
</dbReference>
<protein>
    <submittedName>
        <fullName evidence="9">Efflux transporter periplasmic adaptor subunit</fullName>
    </submittedName>
</protein>
<evidence type="ECO:0000256" key="3">
    <source>
        <dbReference type="SAM" id="Coils"/>
    </source>
</evidence>
<evidence type="ECO:0000259" key="5">
    <source>
        <dbReference type="Pfam" id="PF25876"/>
    </source>
</evidence>
<dbReference type="Gene3D" id="2.40.30.170">
    <property type="match status" value="1"/>
</dbReference>
<evidence type="ECO:0000259" key="6">
    <source>
        <dbReference type="Pfam" id="PF25917"/>
    </source>
</evidence>
<feature type="domain" description="Multidrug resistance protein MdtA-like beta-barrel" evidence="7">
    <location>
        <begin position="206"/>
        <end position="295"/>
    </location>
</feature>
<comment type="similarity">
    <text evidence="2">Belongs to the membrane fusion protein (MFP) (TC 8.A.1) family.</text>
</comment>
<dbReference type="STRING" id="1579316.RC74_19290"/>
<dbReference type="InterPro" id="IPR058625">
    <property type="entry name" value="MdtA-like_BSH"/>
</dbReference>
<dbReference type="GO" id="GO:0005886">
    <property type="term" value="C:plasma membrane"/>
    <property type="evidence" value="ECO:0007669"/>
    <property type="project" value="TreeGrafter"/>
</dbReference>
<dbReference type="PANTHER" id="PTHR30158">
    <property type="entry name" value="ACRA/E-RELATED COMPONENT OF DRUG EFFLUX TRANSPORTER"/>
    <property type="match status" value="1"/>
</dbReference>
<feature type="domain" description="Multidrug resistance protein MdtA-like alpha-helical hairpin" evidence="5">
    <location>
        <begin position="101"/>
        <end position="170"/>
    </location>
</feature>
<dbReference type="Pfam" id="PF25876">
    <property type="entry name" value="HH_MFP_RND"/>
    <property type="match status" value="1"/>
</dbReference>
<evidence type="ECO:0000256" key="2">
    <source>
        <dbReference type="ARBA" id="ARBA00009477"/>
    </source>
</evidence>
<dbReference type="Pfam" id="PF25944">
    <property type="entry name" value="Beta-barrel_RND"/>
    <property type="match status" value="1"/>
</dbReference>
<feature type="signal peptide" evidence="4">
    <location>
        <begin position="1"/>
        <end position="27"/>
    </location>
</feature>
<accession>A0A126V474</accession>
<dbReference type="SUPFAM" id="SSF111369">
    <property type="entry name" value="HlyD-like secretion proteins"/>
    <property type="match status" value="1"/>
</dbReference>
<dbReference type="Gene3D" id="1.10.287.470">
    <property type="entry name" value="Helix hairpin bin"/>
    <property type="match status" value="1"/>
</dbReference>
<dbReference type="Gene3D" id="2.40.50.100">
    <property type="match status" value="1"/>
</dbReference>
<dbReference type="GO" id="GO:0046677">
    <property type="term" value="P:response to antibiotic"/>
    <property type="evidence" value="ECO:0007669"/>
    <property type="project" value="TreeGrafter"/>
</dbReference>
<dbReference type="Proteomes" id="UP000070371">
    <property type="component" value="Chromosome"/>
</dbReference>
<dbReference type="AlphaFoldDB" id="A0A126V474"/>
<feature type="domain" description="Multidrug resistance protein MdtA-like barrel-sandwich hybrid" evidence="6">
    <location>
        <begin position="61"/>
        <end position="193"/>
    </location>
</feature>
<evidence type="ECO:0000259" key="8">
    <source>
        <dbReference type="Pfam" id="PF25967"/>
    </source>
</evidence>
<dbReference type="InterPro" id="IPR058626">
    <property type="entry name" value="MdtA-like_b-barrel"/>
</dbReference>
<organism evidence="9 10">
    <name type="scientific">Falsihalocynthiibacter arcticus</name>
    <dbReference type="NCBI Taxonomy" id="1579316"/>
    <lineage>
        <taxon>Bacteria</taxon>
        <taxon>Pseudomonadati</taxon>
        <taxon>Pseudomonadota</taxon>
        <taxon>Alphaproteobacteria</taxon>
        <taxon>Rhodobacterales</taxon>
        <taxon>Roseobacteraceae</taxon>
        <taxon>Falsihalocynthiibacter</taxon>
    </lineage>
</organism>
<evidence type="ECO:0000256" key="4">
    <source>
        <dbReference type="SAM" id="SignalP"/>
    </source>
</evidence>
<dbReference type="Pfam" id="PF25967">
    <property type="entry name" value="RND-MFP_C"/>
    <property type="match status" value="1"/>
</dbReference>
<evidence type="ECO:0000313" key="10">
    <source>
        <dbReference type="Proteomes" id="UP000070371"/>
    </source>
</evidence>
<dbReference type="Gene3D" id="2.40.420.20">
    <property type="match status" value="1"/>
</dbReference>
<proteinExistence type="inferred from homology"/>
<dbReference type="InterPro" id="IPR058624">
    <property type="entry name" value="MdtA-like_HH"/>
</dbReference>
<feature type="chain" id="PRO_5007443268" evidence="4">
    <location>
        <begin position="28"/>
        <end position="383"/>
    </location>
</feature>
<sequence length="383" mass="40593">MKLTGQSFFQAITFGAALFASSQVSVAQDAPSAPMVSIAVAHTEGLVLEATFIGRGKAIDKVDIVARVSGFLQDLLVKNGADVKKGEVLFKIEPATYAANLAARKADKASAVAQLKLAQIELDRKSELLRRESGTVADRDIAQANFQVAEANIEIADATIQLAELDLSYTSVAAPFDGRIGRANPSVGELVGPTTAPLVTLIRTAPIYVEFSLTEKQLVNFLQVHDASLENLANGSKALDVFVSLPNGTQLEEVGHIVFADNRIDPETGTVSLDVEFPNDNGLIFDGSFVSLRIEDNAPTDALLIPQAAVQRDQRGDFVLVVGAEQTVEQRYVTLGRQDGVSVVVDDGLVEGEAVIIEGLQRVRPGVEVNAILAGSATSAEGN</sequence>
<reference evidence="9 10" key="1">
    <citation type="submission" date="2016-02" db="EMBL/GenBank/DDBJ databases">
        <title>Complete genome sequence of Halocynthiibacter arcticus PAMC 20958t from arctic marine sediment.</title>
        <authorList>
            <person name="Lee Y.M."/>
            <person name="Baek K."/>
            <person name="Lee H.K."/>
            <person name="Shin S.C."/>
        </authorList>
    </citation>
    <scope>NUCLEOTIDE SEQUENCE [LARGE SCALE GENOMIC DNA]</scope>
    <source>
        <strain evidence="9">PAMC 20958</strain>
    </source>
</reference>
<dbReference type="InterPro" id="IPR006143">
    <property type="entry name" value="RND_pump_MFP"/>
</dbReference>
<dbReference type="NCBIfam" id="TIGR01730">
    <property type="entry name" value="RND_mfp"/>
    <property type="match status" value="1"/>
</dbReference>